<organism evidence="3 4">
    <name type="scientific">Streptomyces katrae</name>
    <dbReference type="NCBI Taxonomy" id="68223"/>
    <lineage>
        <taxon>Bacteria</taxon>
        <taxon>Bacillati</taxon>
        <taxon>Actinomycetota</taxon>
        <taxon>Actinomycetes</taxon>
        <taxon>Kitasatosporales</taxon>
        <taxon>Streptomycetaceae</taxon>
        <taxon>Streptomyces</taxon>
    </lineage>
</organism>
<dbReference type="OrthoDB" id="3871948at2"/>
<keyword evidence="2" id="KW-1133">Transmembrane helix</keyword>
<keyword evidence="2" id="KW-0472">Membrane</keyword>
<evidence type="ECO:0000313" key="3">
    <source>
        <dbReference type="EMBL" id="KJY32539.1"/>
    </source>
</evidence>
<dbReference type="PATRIC" id="fig|68223.7.peg.7563"/>
<feature type="transmembrane region" description="Helical" evidence="2">
    <location>
        <begin position="177"/>
        <end position="202"/>
    </location>
</feature>
<protein>
    <recommendedName>
        <fullName evidence="5">GAP family protein</fullName>
    </recommendedName>
</protein>
<evidence type="ECO:0000256" key="1">
    <source>
        <dbReference type="SAM" id="MobiDB-lite"/>
    </source>
</evidence>
<dbReference type="EMBL" id="JZWV01000407">
    <property type="protein sequence ID" value="KJY32539.1"/>
    <property type="molecule type" value="Genomic_DNA"/>
</dbReference>
<dbReference type="AlphaFoldDB" id="A0A0F4JFG2"/>
<proteinExistence type="predicted"/>
<reference evidence="3 4" key="1">
    <citation type="submission" date="2015-02" db="EMBL/GenBank/DDBJ databases">
        <authorList>
            <person name="Ju K.-S."/>
            <person name="Doroghazi J.R."/>
            <person name="Metcalf W."/>
        </authorList>
    </citation>
    <scope>NUCLEOTIDE SEQUENCE [LARGE SCALE GENOMIC DNA]</scope>
    <source>
        <strain evidence="3 4">NRRL ISP-5550</strain>
    </source>
</reference>
<feature type="transmembrane region" description="Helical" evidence="2">
    <location>
        <begin position="6"/>
        <end position="28"/>
    </location>
</feature>
<evidence type="ECO:0008006" key="5">
    <source>
        <dbReference type="Google" id="ProtNLM"/>
    </source>
</evidence>
<feature type="region of interest" description="Disordered" evidence="1">
    <location>
        <begin position="93"/>
        <end position="129"/>
    </location>
</feature>
<feature type="transmembrane region" description="Helical" evidence="2">
    <location>
        <begin position="35"/>
        <end position="57"/>
    </location>
</feature>
<feature type="transmembrane region" description="Helical" evidence="2">
    <location>
        <begin position="223"/>
        <end position="241"/>
    </location>
</feature>
<dbReference type="RefSeq" id="WP_045948122.1">
    <property type="nucleotide sequence ID" value="NZ_JZWV01000407.1"/>
</dbReference>
<dbReference type="Proteomes" id="UP000033551">
    <property type="component" value="Unassembled WGS sequence"/>
</dbReference>
<feature type="transmembrane region" description="Helical" evidence="2">
    <location>
        <begin position="69"/>
        <end position="88"/>
    </location>
</feature>
<dbReference type="InterPro" id="IPR021315">
    <property type="entry name" value="Gap/Sap"/>
</dbReference>
<accession>A0A0F4JFG2</accession>
<comment type="caution">
    <text evidence="3">The sequence shown here is derived from an EMBL/GenBank/DDBJ whole genome shotgun (WGS) entry which is preliminary data.</text>
</comment>
<name>A0A0F4JFG2_9ACTN</name>
<evidence type="ECO:0000313" key="4">
    <source>
        <dbReference type="Proteomes" id="UP000033551"/>
    </source>
</evidence>
<evidence type="ECO:0000256" key="2">
    <source>
        <dbReference type="SAM" id="Phobius"/>
    </source>
</evidence>
<keyword evidence="2" id="KW-0812">Transmembrane</keyword>
<dbReference type="Pfam" id="PF11139">
    <property type="entry name" value="SfLAP"/>
    <property type="match status" value="1"/>
</dbReference>
<feature type="compositionally biased region" description="Basic and acidic residues" evidence="1">
    <location>
        <begin position="105"/>
        <end position="116"/>
    </location>
</feature>
<feature type="compositionally biased region" description="Low complexity" evidence="1">
    <location>
        <begin position="117"/>
        <end position="129"/>
    </location>
</feature>
<sequence length="245" mass="25676">MVLDLVLIGLGIAVFPLPIAAFVLVLSADRGILKGLAFIVAWLACFVAVLAVVLLATGGEPPAPKSPPSTAASALKLAIGVGLIVYGWRRRKAGRRTGEHPGSQEMKETGETKETQETQGAQEAQEAQEASGGMAARLDQISVWTAAGLGPLLQPWGLVAAGAATVVSADLSHAGSFLALFVYCLIATSGLLTMELYTTFAPDSARVRLGRLRTWLQSHQDQALVTVVLVVGLFLVGKSIYQLTS</sequence>
<gene>
    <name evidence="3" type="ORF">VR44_15780</name>
</gene>
<keyword evidence="4" id="KW-1185">Reference proteome</keyword>
<feature type="transmembrane region" description="Helical" evidence="2">
    <location>
        <begin position="141"/>
        <end position="165"/>
    </location>
</feature>